<reference evidence="3" key="2">
    <citation type="submission" date="2015-01" db="EMBL/GenBank/DDBJ databases">
        <title>Evolutionary Origins and Diversification of the Mycorrhizal Mutualists.</title>
        <authorList>
            <consortium name="DOE Joint Genome Institute"/>
            <consortium name="Mycorrhizal Genomics Consortium"/>
            <person name="Kohler A."/>
            <person name="Kuo A."/>
            <person name="Nagy L.G."/>
            <person name="Floudas D."/>
            <person name="Copeland A."/>
            <person name="Barry K.W."/>
            <person name="Cichocki N."/>
            <person name="Veneault-Fourrey C."/>
            <person name="LaButti K."/>
            <person name="Lindquist E.A."/>
            <person name="Lipzen A."/>
            <person name="Lundell T."/>
            <person name="Morin E."/>
            <person name="Murat C."/>
            <person name="Riley R."/>
            <person name="Ohm R."/>
            <person name="Sun H."/>
            <person name="Tunlid A."/>
            <person name="Henrissat B."/>
            <person name="Grigoriev I.V."/>
            <person name="Hibbett D.S."/>
            <person name="Martin F."/>
        </authorList>
    </citation>
    <scope>NUCLEOTIDE SEQUENCE [LARGE SCALE GENOMIC DNA]</scope>
    <source>
        <strain evidence="3">MUT 4182</strain>
    </source>
</reference>
<proteinExistence type="predicted"/>
<dbReference type="EMBL" id="KN822966">
    <property type="protein sequence ID" value="KIO31096.1"/>
    <property type="molecule type" value="Genomic_DNA"/>
</dbReference>
<protein>
    <submittedName>
        <fullName evidence="2">Uncharacterized protein</fullName>
    </submittedName>
</protein>
<organism evidence="2 3">
    <name type="scientific">Tulasnella calospora MUT 4182</name>
    <dbReference type="NCBI Taxonomy" id="1051891"/>
    <lineage>
        <taxon>Eukaryota</taxon>
        <taxon>Fungi</taxon>
        <taxon>Dikarya</taxon>
        <taxon>Basidiomycota</taxon>
        <taxon>Agaricomycotina</taxon>
        <taxon>Agaricomycetes</taxon>
        <taxon>Cantharellales</taxon>
        <taxon>Tulasnellaceae</taxon>
        <taxon>Tulasnella</taxon>
    </lineage>
</organism>
<reference evidence="2 3" key="1">
    <citation type="submission" date="2014-04" db="EMBL/GenBank/DDBJ databases">
        <authorList>
            <consortium name="DOE Joint Genome Institute"/>
            <person name="Kuo A."/>
            <person name="Girlanda M."/>
            <person name="Perotto S."/>
            <person name="Kohler A."/>
            <person name="Nagy L.G."/>
            <person name="Floudas D."/>
            <person name="Copeland A."/>
            <person name="Barry K.W."/>
            <person name="Cichocki N."/>
            <person name="Veneault-Fourrey C."/>
            <person name="LaButti K."/>
            <person name="Lindquist E.A."/>
            <person name="Lipzen A."/>
            <person name="Lundell T."/>
            <person name="Morin E."/>
            <person name="Murat C."/>
            <person name="Sun H."/>
            <person name="Tunlid A."/>
            <person name="Henrissat B."/>
            <person name="Grigoriev I.V."/>
            <person name="Hibbett D.S."/>
            <person name="Martin F."/>
            <person name="Nordberg H.P."/>
            <person name="Cantor M.N."/>
            <person name="Hua S.X."/>
        </authorList>
    </citation>
    <scope>NUCLEOTIDE SEQUENCE [LARGE SCALE GENOMIC DNA]</scope>
    <source>
        <strain evidence="2 3">MUT 4182</strain>
    </source>
</reference>
<evidence type="ECO:0000313" key="3">
    <source>
        <dbReference type="Proteomes" id="UP000054248"/>
    </source>
</evidence>
<gene>
    <name evidence="2" type="ORF">M407DRAFT_141871</name>
</gene>
<feature type="compositionally biased region" description="Low complexity" evidence="1">
    <location>
        <begin position="65"/>
        <end position="94"/>
    </location>
</feature>
<sequence>MPIRARRQAPTALRLHRGPLPMSMEERHVLPQPPCPSLVAPTLRRRNTVRDLPHQPLLSLTIPASVASSASASPDSSSPTHLYSSTSASSSTSSLRLQVQPPLALTQMHFEESNTKKTVGPWDKSKSVFSSEGATEGGMRGWTPPPIITPPKAVVVSLPSLARC</sequence>
<dbReference type="HOGENOM" id="CLU_1620276_0_0_1"/>
<dbReference type="Proteomes" id="UP000054248">
    <property type="component" value="Unassembled WGS sequence"/>
</dbReference>
<accession>A0A0C3QR31</accession>
<feature type="region of interest" description="Disordered" evidence="1">
    <location>
        <begin position="65"/>
        <end position="96"/>
    </location>
</feature>
<evidence type="ECO:0000313" key="2">
    <source>
        <dbReference type="EMBL" id="KIO31096.1"/>
    </source>
</evidence>
<feature type="region of interest" description="Disordered" evidence="1">
    <location>
        <begin position="114"/>
        <end position="146"/>
    </location>
</feature>
<name>A0A0C3QR31_9AGAM</name>
<dbReference type="OrthoDB" id="3216214at2759"/>
<keyword evidence="3" id="KW-1185">Reference proteome</keyword>
<evidence type="ECO:0000256" key="1">
    <source>
        <dbReference type="SAM" id="MobiDB-lite"/>
    </source>
</evidence>
<dbReference type="AlphaFoldDB" id="A0A0C3QR31"/>